<dbReference type="Gene3D" id="1.10.10.10">
    <property type="entry name" value="Winged helix-like DNA-binding domain superfamily/Winged helix DNA-binding domain"/>
    <property type="match status" value="1"/>
</dbReference>
<dbReference type="GO" id="GO:0005829">
    <property type="term" value="C:cytosol"/>
    <property type="evidence" value="ECO:0007669"/>
    <property type="project" value="TreeGrafter"/>
</dbReference>
<protein>
    <submittedName>
        <fullName evidence="10">DNA-binding response regulator</fullName>
    </submittedName>
</protein>
<dbReference type="PANTHER" id="PTHR48111:SF11">
    <property type="entry name" value="TWO-COMPONENT RESPONSE REGULATOR"/>
    <property type="match status" value="1"/>
</dbReference>
<evidence type="ECO:0000313" key="10">
    <source>
        <dbReference type="EMBL" id="EDM26653.1"/>
    </source>
</evidence>
<keyword evidence="1 6" id="KW-0597">Phosphoprotein</keyword>
<dbReference type="AlphaFoldDB" id="A6DNJ4"/>
<dbReference type="FunFam" id="3.40.50.2300:FF:000001">
    <property type="entry name" value="DNA-binding response regulator PhoB"/>
    <property type="match status" value="1"/>
</dbReference>
<evidence type="ECO:0000313" key="11">
    <source>
        <dbReference type="Proteomes" id="UP000004947"/>
    </source>
</evidence>
<dbReference type="PANTHER" id="PTHR48111">
    <property type="entry name" value="REGULATOR OF RPOS"/>
    <property type="match status" value="1"/>
</dbReference>
<dbReference type="CDD" id="cd17574">
    <property type="entry name" value="REC_OmpR"/>
    <property type="match status" value="1"/>
</dbReference>
<dbReference type="InterPro" id="IPR016032">
    <property type="entry name" value="Sig_transdc_resp-reg_C-effctor"/>
</dbReference>
<proteinExistence type="predicted"/>
<dbReference type="InterPro" id="IPR039420">
    <property type="entry name" value="WalR-like"/>
</dbReference>
<keyword evidence="2" id="KW-0902">Two-component regulatory system</keyword>
<dbReference type="Gene3D" id="3.40.50.2300">
    <property type="match status" value="1"/>
</dbReference>
<dbReference type="InterPro" id="IPR011006">
    <property type="entry name" value="CheY-like_superfamily"/>
</dbReference>
<dbReference type="eggNOG" id="COG0745">
    <property type="taxonomic scope" value="Bacteria"/>
</dbReference>
<name>A6DNJ4_9BACT</name>
<dbReference type="RefSeq" id="WP_007279432.1">
    <property type="nucleotide sequence ID" value="NZ_ABCK01000014.1"/>
</dbReference>
<feature type="DNA-binding region" description="OmpR/PhoB-type" evidence="7">
    <location>
        <begin position="127"/>
        <end position="226"/>
    </location>
</feature>
<dbReference type="GO" id="GO:0000156">
    <property type="term" value="F:phosphorelay response regulator activity"/>
    <property type="evidence" value="ECO:0007669"/>
    <property type="project" value="TreeGrafter"/>
</dbReference>
<keyword evidence="4 7" id="KW-0238">DNA-binding</keyword>
<dbReference type="GO" id="GO:0006355">
    <property type="term" value="P:regulation of DNA-templated transcription"/>
    <property type="evidence" value="ECO:0007669"/>
    <property type="project" value="InterPro"/>
</dbReference>
<keyword evidence="3" id="KW-0805">Transcription regulation</keyword>
<dbReference type="Proteomes" id="UP000004947">
    <property type="component" value="Unassembled WGS sequence"/>
</dbReference>
<dbReference type="Pfam" id="PF00486">
    <property type="entry name" value="Trans_reg_C"/>
    <property type="match status" value="1"/>
</dbReference>
<sequence>MKVLIAEDDILIREGLVDIFEDEGYQIAEAANGREALDLYHNEKPDFICLDIMMPEINGYDVCREIRKVDSDIPVIFLSAKSQEEDKLQGFELGADDYITKPFGIKEVIARVRAVTRRCLKSTSTTQRTFSMADLTINPKGLSCTREEHVIELGLRDIKILEHLYKHANEAVSRQQLFQSCWEMEFTGNTRSIDQKISQLRKLVELDPQSPQIIQTAHGVGYIYKA</sequence>
<dbReference type="SUPFAM" id="SSF46894">
    <property type="entry name" value="C-terminal effector domain of the bipartite response regulators"/>
    <property type="match status" value="1"/>
</dbReference>
<keyword evidence="5" id="KW-0804">Transcription</keyword>
<dbReference type="Gene3D" id="6.10.250.690">
    <property type="match status" value="1"/>
</dbReference>
<dbReference type="EMBL" id="ABCK01000014">
    <property type="protein sequence ID" value="EDM26653.1"/>
    <property type="molecule type" value="Genomic_DNA"/>
</dbReference>
<feature type="domain" description="OmpR/PhoB-type" evidence="9">
    <location>
        <begin position="127"/>
        <end position="226"/>
    </location>
</feature>
<evidence type="ECO:0000256" key="3">
    <source>
        <dbReference type="ARBA" id="ARBA00023015"/>
    </source>
</evidence>
<evidence type="ECO:0000256" key="7">
    <source>
        <dbReference type="PROSITE-ProRule" id="PRU01091"/>
    </source>
</evidence>
<dbReference type="InterPro" id="IPR001789">
    <property type="entry name" value="Sig_transdc_resp-reg_receiver"/>
</dbReference>
<organism evidence="10 11">
    <name type="scientific">Lentisphaera araneosa HTCC2155</name>
    <dbReference type="NCBI Taxonomy" id="313628"/>
    <lineage>
        <taxon>Bacteria</taxon>
        <taxon>Pseudomonadati</taxon>
        <taxon>Lentisphaerota</taxon>
        <taxon>Lentisphaeria</taxon>
        <taxon>Lentisphaerales</taxon>
        <taxon>Lentisphaeraceae</taxon>
        <taxon>Lentisphaera</taxon>
    </lineage>
</organism>
<dbReference type="GO" id="GO:0032993">
    <property type="term" value="C:protein-DNA complex"/>
    <property type="evidence" value="ECO:0007669"/>
    <property type="project" value="TreeGrafter"/>
</dbReference>
<dbReference type="PROSITE" id="PS50110">
    <property type="entry name" value="RESPONSE_REGULATORY"/>
    <property type="match status" value="1"/>
</dbReference>
<dbReference type="SMART" id="SM00862">
    <property type="entry name" value="Trans_reg_C"/>
    <property type="match status" value="1"/>
</dbReference>
<evidence type="ECO:0000256" key="2">
    <source>
        <dbReference type="ARBA" id="ARBA00023012"/>
    </source>
</evidence>
<evidence type="ECO:0000259" key="9">
    <source>
        <dbReference type="PROSITE" id="PS51755"/>
    </source>
</evidence>
<dbReference type="GO" id="GO:0000976">
    <property type="term" value="F:transcription cis-regulatory region binding"/>
    <property type="evidence" value="ECO:0007669"/>
    <property type="project" value="TreeGrafter"/>
</dbReference>
<dbReference type="SMART" id="SM00448">
    <property type="entry name" value="REC"/>
    <property type="match status" value="1"/>
</dbReference>
<dbReference type="PROSITE" id="PS51755">
    <property type="entry name" value="OMPR_PHOB"/>
    <property type="match status" value="1"/>
</dbReference>
<feature type="domain" description="Response regulatory" evidence="8">
    <location>
        <begin position="2"/>
        <end position="116"/>
    </location>
</feature>
<dbReference type="CDD" id="cd00383">
    <property type="entry name" value="trans_reg_C"/>
    <property type="match status" value="1"/>
</dbReference>
<feature type="modified residue" description="4-aspartylphosphate" evidence="6">
    <location>
        <position position="51"/>
    </location>
</feature>
<evidence type="ECO:0000256" key="5">
    <source>
        <dbReference type="ARBA" id="ARBA00023163"/>
    </source>
</evidence>
<dbReference type="InterPro" id="IPR001867">
    <property type="entry name" value="OmpR/PhoB-type_DNA-bd"/>
</dbReference>
<accession>A6DNJ4</accession>
<evidence type="ECO:0000256" key="6">
    <source>
        <dbReference type="PROSITE-ProRule" id="PRU00169"/>
    </source>
</evidence>
<dbReference type="InterPro" id="IPR036388">
    <property type="entry name" value="WH-like_DNA-bd_sf"/>
</dbReference>
<gene>
    <name evidence="10" type="ORF">LNTAR_18440</name>
</gene>
<dbReference type="OrthoDB" id="9790442at2"/>
<evidence type="ECO:0000256" key="4">
    <source>
        <dbReference type="ARBA" id="ARBA00023125"/>
    </source>
</evidence>
<evidence type="ECO:0000259" key="8">
    <source>
        <dbReference type="PROSITE" id="PS50110"/>
    </source>
</evidence>
<dbReference type="STRING" id="313628.LNTAR_18440"/>
<comment type="caution">
    <text evidence="10">The sequence shown here is derived from an EMBL/GenBank/DDBJ whole genome shotgun (WGS) entry which is preliminary data.</text>
</comment>
<keyword evidence="11" id="KW-1185">Reference proteome</keyword>
<dbReference type="Pfam" id="PF00072">
    <property type="entry name" value="Response_reg"/>
    <property type="match status" value="1"/>
</dbReference>
<dbReference type="SUPFAM" id="SSF52172">
    <property type="entry name" value="CheY-like"/>
    <property type="match status" value="1"/>
</dbReference>
<reference evidence="10 11" key="1">
    <citation type="journal article" date="2010" name="J. Bacteriol.">
        <title>Genome sequence of Lentisphaera araneosa HTCC2155T, the type species of the order Lentisphaerales in the phylum Lentisphaerae.</title>
        <authorList>
            <person name="Thrash J.C."/>
            <person name="Cho J.C."/>
            <person name="Vergin K.L."/>
            <person name="Morris R.M."/>
            <person name="Giovannoni S.J."/>
        </authorList>
    </citation>
    <scope>NUCLEOTIDE SEQUENCE [LARGE SCALE GENOMIC DNA]</scope>
    <source>
        <strain evidence="10 11">HTCC2155</strain>
    </source>
</reference>
<evidence type="ECO:0000256" key="1">
    <source>
        <dbReference type="ARBA" id="ARBA00022553"/>
    </source>
</evidence>